<dbReference type="Pfam" id="PF07883">
    <property type="entry name" value="Cupin_2"/>
    <property type="match status" value="1"/>
</dbReference>
<dbReference type="InterPro" id="IPR011051">
    <property type="entry name" value="RmlC_Cupin_sf"/>
</dbReference>
<evidence type="ECO:0000313" key="3">
    <source>
        <dbReference type="EMBL" id="WTS16970.1"/>
    </source>
</evidence>
<gene>
    <name evidence="3" type="ORF">OHU69_41565</name>
</gene>
<protein>
    <submittedName>
        <fullName evidence="3">Cupin domain-containing protein</fullName>
    </submittedName>
</protein>
<dbReference type="Gene3D" id="2.60.120.10">
    <property type="entry name" value="Jelly Rolls"/>
    <property type="match status" value="1"/>
</dbReference>
<feature type="region of interest" description="Disordered" evidence="1">
    <location>
        <begin position="1"/>
        <end position="36"/>
    </location>
</feature>
<dbReference type="EMBL" id="CP108195">
    <property type="protein sequence ID" value="WTS16970.1"/>
    <property type="molecule type" value="Genomic_DNA"/>
</dbReference>
<evidence type="ECO:0000256" key="1">
    <source>
        <dbReference type="SAM" id="MobiDB-lite"/>
    </source>
</evidence>
<dbReference type="AlphaFoldDB" id="A0AAU1UJ49"/>
<reference evidence="3" key="1">
    <citation type="submission" date="2022-10" db="EMBL/GenBank/DDBJ databases">
        <title>The complete genomes of actinobacterial strains from the NBC collection.</title>
        <authorList>
            <person name="Joergensen T.S."/>
            <person name="Alvarez Arevalo M."/>
            <person name="Sterndorff E.B."/>
            <person name="Faurdal D."/>
            <person name="Vuksanovic O."/>
            <person name="Mourched A.-S."/>
            <person name="Charusanti P."/>
            <person name="Shaw S."/>
            <person name="Blin K."/>
            <person name="Weber T."/>
        </authorList>
    </citation>
    <scope>NUCLEOTIDE SEQUENCE</scope>
    <source>
        <strain evidence="3">NBC_00119</strain>
    </source>
</reference>
<feature type="domain" description="Cupin type-2" evidence="2">
    <location>
        <begin position="84"/>
        <end position="156"/>
    </location>
</feature>
<proteinExistence type="predicted"/>
<organism evidence="3">
    <name type="scientific">Streptomyces sp. NBC_00119</name>
    <dbReference type="NCBI Taxonomy" id="2975659"/>
    <lineage>
        <taxon>Bacteria</taxon>
        <taxon>Bacillati</taxon>
        <taxon>Actinomycetota</taxon>
        <taxon>Actinomycetes</taxon>
        <taxon>Kitasatosporales</taxon>
        <taxon>Streptomycetaceae</taxon>
        <taxon>Streptomyces</taxon>
    </lineage>
</organism>
<accession>A0AAU1UJ49</accession>
<name>A0AAU1UJ49_9ACTN</name>
<sequence length="183" mass="19760">MAPHTTPQPDDAPDAERDAFHPDLPDHDHGAGDADSKLPLHARLHHIRADALDGDTAQTGGMRRFAAISGSGVGSQRIWMGQTHVAAQTASSNHHHGESETAIHVVKGHPEFVFLDDSSGTPQEIRIRTSPGDYIFVPPFVPHREENPSPGEEAVVVIARSTQEAIVVNLPELYVLSDEPGEE</sequence>
<dbReference type="InterPro" id="IPR013096">
    <property type="entry name" value="Cupin_2"/>
</dbReference>
<feature type="compositionally biased region" description="Basic and acidic residues" evidence="1">
    <location>
        <begin position="14"/>
        <end position="36"/>
    </location>
</feature>
<dbReference type="SUPFAM" id="SSF51182">
    <property type="entry name" value="RmlC-like cupins"/>
    <property type="match status" value="1"/>
</dbReference>
<dbReference type="InterPro" id="IPR014710">
    <property type="entry name" value="RmlC-like_jellyroll"/>
</dbReference>
<evidence type="ECO:0000259" key="2">
    <source>
        <dbReference type="Pfam" id="PF07883"/>
    </source>
</evidence>